<reference evidence="2 3" key="1">
    <citation type="journal article" date="2012" name="New Phytol.">
        <title>Insight into trade-off between wood decay and parasitism from the genome of a fungal forest pathogen.</title>
        <authorList>
            <person name="Olson A."/>
            <person name="Aerts A."/>
            <person name="Asiegbu F."/>
            <person name="Belbahri L."/>
            <person name="Bouzid O."/>
            <person name="Broberg A."/>
            <person name="Canback B."/>
            <person name="Coutinho P.M."/>
            <person name="Cullen D."/>
            <person name="Dalman K."/>
            <person name="Deflorio G."/>
            <person name="van Diepen L.T."/>
            <person name="Dunand C."/>
            <person name="Duplessis S."/>
            <person name="Durling M."/>
            <person name="Gonthier P."/>
            <person name="Grimwood J."/>
            <person name="Fossdal C.G."/>
            <person name="Hansson D."/>
            <person name="Henrissat B."/>
            <person name="Hietala A."/>
            <person name="Himmelstrand K."/>
            <person name="Hoffmeister D."/>
            <person name="Hogberg N."/>
            <person name="James T.Y."/>
            <person name="Karlsson M."/>
            <person name="Kohler A."/>
            <person name="Kues U."/>
            <person name="Lee Y.H."/>
            <person name="Lin Y.C."/>
            <person name="Lind M."/>
            <person name="Lindquist E."/>
            <person name="Lombard V."/>
            <person name="Lucas S."/>
            <person name="Lunden K."/>
            <person name="Morin E."/>
            <person name="Murat C."/>
            <person name="Park J."/>
            <person name="Raffaello T."/>
            <person name="Rouze P."/>
            <person name="Salamov A."/>
            <person name="Schmutz J."/>
            <person name="Solheim H."/>
            <person name="Stahlberg J."/>
            <person name="Velez H."/>
            <person name="de Vries R.P."/>
            <person name="Wiebenga A."/>
            <person name="Woodward S."/>
            <person name="Yakovlev I."/>
            <person name="Garbelotto M."/>
            <person name="Martin F."/>
            <person name="Grigoriev I.V."/>
            <person name="Stenlid J."/>
        </authorList>
    </citation>
    <scope>NUCLEOTIDE SEQUENCE [LARGE SCALE GENOMIC DNA]</scope>
    <source>
        <strain evidence="2 3">TC 32-1</strain>
    </source>
</reference>
<feature type="non-terminal residue" evidence="2">
    <location>
        <position position="1"/>
    </location>
</feature>
<keyword evidence="3" id="KW-1185">Reference proteome</keyword>
<proteinExistence type="predicted"/>
<dbReference type="AlphaFoldDB" id="W4JXT6"/>
<dbReference type="HOGENOM" id="CLU_109019_0_0_1"/>
<name>W4JXT6_HETIT</name>
<feature type="region of interest" description="Disordered" evidence="1">
    <location>
        <begin position="1"/>
        <end position="31"/>
    </location>
</feature>
<evidence type="ECO:0000313" key="2">
    <source>
        <dbReference type="EMBL" id="ETW78343.1"/>
    </source>
</evidence>
<dbReference type="SUPFAM" id="SSF57667">
    <property type="entry name" value="beta-beta-alpha zinc fingers"/>
    <property type="match status" value="1"/>
</dbReference>
<dbReference type="EMBL" id="KI925462">
    <property type="protein sequence ID" value="ETW78343.1"/>
    <property type="molecule type" value="Genomic_DNA"/>
</dbReference>
<dbReference type="KEGG" id="hir:HETIRDRAFT_326272"/>
<organism evidence="2 3">
    <name type="scientific">Heterobasidion irregulare (strain TC 32-1)</name>
    <dbReference type="NCBI Taxonomy" id="747525"/>
    <lineage>
        <taxon>Eukaryota</taxon>
        <taxon>Fungi</taxon>
        <taxon>Dikarya</taxon>
        <taxon>Basidiomycota</taxon>
        <taxon>Agaricomycotina</taxon>
        <taxon>Agaricomycetes</taxon>
        <taxon>Russulales</taxon>
        <taxon>Bondarzewiaceae</taxon>
        <taxon>Heterobasidion</taxon>
        <taxon>Heterobasidion annosum species complex</taxon>
    </lineage>
</organism>
<dbReference type="InParanoid" id="W4JXT6"/>
<dbReference type="RefSeq" id="XP_009550322.1">
    <property type="nucleotide sequence ID" value="XM_009552027.1"/>
</dbReference>
<accession>W4JXT6</accession>
<sequence>EMSASQGLQPASWRPAEARPIQGNTDEYNNGHIGNHLPIEHPFAESIPVSIAGPDTSALPTDAQAANSYDVSLRGEETRVRRGKLHGEGPHICKLDGKVFRHHGDLVRHRKTKPGHAEYQGPITCVCRQEFSRRDGLYTHLKTKRCRRLFPSK</sequence>
<evidence type="ECO:0000313" key="3">
    <source>
        <dbReference type="Proteomes" id="UP000030671"/>
    </source>
</evidence>
<evidence type="ECO:0008006" key="4">
    <source>
        <dbReference type="Google" id="ProtNLM"/>
    </source>
</evidence>
<dbReference type="OrthoDB" id="40579at2759"/>
<dbReference type="InterPro" id="IPR036236">
    <property type="entry name" value="Znf_C2H2_sf"/>
</dbReference>
<gene>
    <name evidence="2" type="ORF">HETIRDRAFT_326272</name>
</gene>
<dbReference type="Gene3D" id="3.30.160.60">
    <property type="entry name" value="Classic Zinc Finger"/>
    <property type="match status" value="1"/>
</dbReference>
<dbReference type="GeneID" id="20671226"/>
<evidence type="ECO:0000256" key="1">
    <source>
        <dbReference type="SAM" id="MobiDB-lite"/>
    </source>
</evidence>
<dbReference type="Proteomes" id="UP000030671">
    <property type="component" value="Unassembled WGS sequence"/>
</dbReference>
<protein>
    <recommendedName>
        <fullName evidence="4">C2H2-type domain-containing protein</fullName>
    </recommendedName>
</protein>